<dbReference type="Proteomes" id="UP000646523">
    <property type="component" value="Unassembled WGS sequence"/>
</dbReference>
<dbReference type="SMART" id="SM00849">
    <property type="entry name" value="Lactamase_B"/>
    <property type="match status" value="1"/>
</dbReference>
<sequence>MEIVEIRRGLHLLRLEFGQAYLWNDAGALTLVDTGIATSGDEIAEAIGRLGLRTDAVRQVVLTHYHEDHSGGAAAVVTWGEVTVMAHRLEAPVIRGETPAPPPNFTDQERELHRSLGAHLLPPVPPCRVDRELEDGDLIGFGGGARVIATPGHTAGSIALHLPDAGVLFTGDTVAHVNGQVMPGVFNIDRDETLRSFRRLADLDAEVACVGHGDPVTGARTALQKAAAALSA</sequence>
<proteinExistence type="predicted"/>
<organism evidence="2 3">
    <name type="scientific">Nonomuraea cavernae</name>
    <dbReference type="NCBI Taxonomy" id="2045107"/>
    <lineage>
        <taxon>Bacteria</taxon>
        <taxon>Bacillati</taxon>
        <taxon>Actinomycetota</taxon>
        <taxon>Actinomycetes</taxon>
        <taxon>Streptosporangiales</taxon>
        <taxon>Streptosporangiaceae</taxon>
        <taxon>Nonomuraea</taxon>
    </lineage>
</organism>
<dbReference type="CDD" id="cd07721">
    <property type="entry name" value="yflN-like_MBL-fold"/>
    <property type="match status" value="1"/>
</dbReference>
<evidence type="ECO:0000313" key="3">
    <source>
        <dbReference type="Proteomes" id="UP000646523"/>
    </source>
</evidence>
<dbReference type="SUPFAM" id="SSF56281">
    <property type="entry name" value="Metallo-hydrolase/oxidoreductase"/>
    <property type="match status" value="1"/>
</dbReference>
<dbReference type="Gene3D" id="3.60.15.10">
    <property type="entry name" value="Ribonuclease Z/Hydroxyacylglutathione hydrolase-like"/>
    <property type="match status" value="1"/>
</dbReference>
<dbReference type="PANTHER" id="PTHR42951">
    <property type="entry name" value="METALLO-BETA-LACTAMASE DOMAIN-CONTAINING"/>
    <property type="match status" value="1"/>
</dbReference>
<gene>
    <name evidence="2" type="ORF">GCM10012289_39650</name>
</gene>
<dbReference type="EMBL" id="BMNH01000011">
    <property type="protein sequence ID" value="GGO72187.1"/>
    <property type="molecule type" value="Genomic_DNA"/>
</dbReference>
<protein>
    <submittedName>
        <fullName evidence="2">MBL fold metallo-hydrolase</fullName>
    </submittedName>
</protein>
<dbReference type="RefSeq" id="WP_189125606.1">
    <property type="nucleotide sequence ID" value="NZ_BMNH01000011.1"/>
</dbReference>
<dbReference type="Pfam" id="PF00753">
    <property type="entry name" value="Lactamase_B"/>
    <property type="match status" value="1"/>
</dbReference>
<reference evidence="2" key="1">
    <citation type="journal article" date="2014" name="Int. J. Syst. Evol. Microbiol.">
        <title>Complete genome sequence of Corynebacterium casei LMG S-19264T (=DSM 44701T), isolated from a smear-ripened cheese.</title>
        <authorList>
            <consortium name="US DOE Joint Genome Institute (JGI-PGF)"/>
            <person name="Walter F."/>
            <person name="Albersmeier A."/>
            <person name="Kalinowski J."/>
            <person name="Ruckert C."/>
        </authorList>
    </citation>
    <scope>NUCLEOTIDE SEQUENCE</scope>
    <source>
        <strain evidence="2">CGMCC 4.7368</strain>
    </source>
</reference>
<evidence type="ECO:0000259" key="1">
    <source>
        <dbReference type="SMART" id="SM00849"/>
    </source>
</evidence>
<name>A0A917Z3T1_9ACTN</name>
<dbReference type="InterPro" id="IPR036866">
    <property type="entry name" value="RibonucZ/Hydroxyglut_hydro"/>
</dbReference>
<comment type="caution">
    <text evidence="2">The sequence shown here is derived from an EMBL/GenBank/DDBJ whole genome shotgun (WGS) entry which is preliminary data.</text>
</comment>
<evidence type="ECO:0000313" key="2">
    <source>
        <dbReference type="EMBL" id="GGO72187.1"/>
    </source>
</evidence>
<dbReference type="AlphaFoldDB" id="A0A917Z3T1"/>
<accession>A0A917Z3T1</accession>
<feature type="domain" description="Metallo-beta-lactamase" evidence="1">
    <location>
        <begin position="17"/>
        <end position="212"/>
    </location>
</feature>
<dbReference type="InterPro" id="IPR050855">
    <property type="entry name" value="NDM-1-like"/>
</dbReference>
<reference evidence="2" key="2">
    <citation type="submission" date="2020-09" db="EMBL/GenBank/DDBJ databases">
        <authorList>
            <person name="Sun Q."/>
            <person name="Zhou Y."/>
        </authorList>
    </citation>
    <scope>NUCLEOTIDE SEQUENCE</scope>
    <source>
        <strain evidence="2">CGMCC 4.7368</strain>
    </source>
</reference>
<keyword evidence="3" id="KW-1185">Reference proteome</keyword>
<dbReference type="InterPro" id="IPR001279">
    <property type="entry name" value="Metallo-B-lactamas"/>
</dbReference>